<sequence>MVEVDGRSGSKRMSGSDYDLEIESGSDSKVMREGGCGDVVRSSREVCQRGEGATTEEEATDDGLRAAATIRRGGGTAGQQRYGRTTTEKRRAAIVAGTDGSWEITTESKGRKRAAMASGWSKGCGGCRGDEVTEEEAIAREGQR</sequence>
<feature type="region of interest" description="Disordered" evidence="1">
    <location>
        <begin position="1"/>
        <end position="37"/>
    </location>
</feature>
<evidence type="ECO:0008006" key="4">
    <source>
        <dbReference type="Google" id="ProtNLM"/>
    </source>
</evidence>
<protein>
    <recommendedName>
        <fullName evidence="4">DUF834 domain-containing protein</fullName>
    </recommendedName>
</protein>
<evidence type="ECO:0000313" key="2">
    <source>
        <dbReference type="EMBL" id="RRT59235.1"/>
    </source>
</evidence>
<comment type="caution">
    <text evidence="2">The sequence shown here is derived from an EMBL/GenBank/DDBJ whole genome shotgun (WGS) entry which is preliminary data.</text>
</comment>
<dbReference type="AlphaFoldDB" id="A0A426Z5H3"/>
<evidence type="ECO:0000313" key="3">
    <source>
        <dbReference type="Proteomes" id="UP000287651"/>
    </source>
</evidence>
<reference evidence="2 3" key="1">
    <citation type="journal article" date="2014" name="Agronomy (Basel)">
        <title>A Draft Genome Sequence for Ensete ventricosum, the Drought-Tolerant Tree Against Hunger.</title>
        <authorList>
            <person name="Harrison J."/>
            <person name="Moore K.A."/>
            <person name="Paszkiewicz K."/>
            <person name="Jones T."/>
            <person name="Grant M."/>
            <person name="Ambacheew D."/>
            <person name="Muzemil S."/>
            <person name="Studholme D.J."/>
        </authorList>
    </citation>
    <scope>NUCLEOTIDE SEQUENCE [LARGE SCALE GENOMIC DNA]</scope>
</reference>
<dbReference type="EMBL" id="AMZH03008312">
    <property type="protein sequence ID" value="RRT59235.1"/>
    <property type="molecule type" value="Genomic_DNA"/>
</dbReference>
<organism evidence="2 3">
    <name type="scientific">Ensete ventricosum</name>
    <name type="common">Abyssinian banana</name>
    <name type="synonym">Musa ensete</name>
    <dbReference type="NCBI Taxonomy" id="4639"/>
    <lineage>
        <taxon>Eukaryota</taxon>
        <taxon>Viridiplantae</taxon>
        <taxon>Streptophyta</taxon>
        <taxon>Embryophyta</taxon>
        <taxon>Tracheophyta</taxon>
        <taxon>Spermatophyta</taxon>
        <taxon>Magnoliopsida</taxon>
        <taxon>Liliopsida</taxon>
        <taxon>Zingiberales</taxon>
        <taxon>Musaceae</taxon>
        <taxon>Ensete</taxon>
    </lineage>
</organism>
<proteinExistence type="predicted"/>
<evidence type="ECO:0000256" key="1">
    <source>
        <dbReference type="SAM" id="MobiDB-lite"/>
    </source>
</evidence>
<gene>
    <name evidence="2" type="ORF">B296_00043588</name>
</gene>
<accession>A0A426Z5H3</accession>
<dbReference type="Proteomes" id="UP000287651">
    <property type="component" value="Unassembled WGS sequence"/>
</dbReference>
<name>A0A426Z5H3_ENSVE</name>